<proteinExistence type="predicted"/>
<feature type="region of interest" description="Disordered" evidence="1">
    <location>
        <begin position="1"/>
        <end position="38"/>
    </location>
</feature>
<gene>
    <name evidence="2" type="ORF">SLA_0837</name>
</gene>
<sequence length="83" mass="9191">MPPAPARADRVPTAPIRPLPYGKRRRHPRIIGPQVAQRQRWPVGSGHLKRLPIGEDGCPFAFVSPGVLLKVRLRSEAEPAEDV</sequence>
<evidence type="ECO:0000313" key="3">
    <source>
        <dbReference type="Proteomes" id="UP000217676"/>
    </source>
</evidence>
<accession>A0A160NVU0</accession>
<reference evidence="2 3" key="1">
    <citation type="journal article" date="2016" name="Genome Announc.">
        <title>Complete Genome Sequence of Thiostrepton-Producing Streptomyces laurentii ATCC 31255.</title>
        <authorList>
            <person name="Doi K."/>
            <person name="Fujino Y."/>
            <person name="Nagayoshi Y."/>
            <person name="Ohshima T."/>
            <person name="Ogata S."/>
        </authorList>
    </citation>
    <scope>NUCLEOTIDE SEQUENCE [LARGE SCALE GENOMIC DNA]</scope>
    <source>
        <strain evidence="2 3">ATCC 31255</strain>
    </source>
</reference>
<dbReference type="EMBL" id="AP017424">
    <property type="protein sequence ID" value="BAU81791.1"/>
    <property type="molecule type" value="Genomic_DNA"/>
</dbReference>
<protein>
    <submittedName>
        <fullName evidence="2">Uncharacterized protein</fullName>
    </submittedName>
</protein>
<organism evidence="2 3">
    <name type="scientific">Streptomyces laurentii</name>
    <dbReference type="NCBI Taxonomy" id="39478"/>
    <lineage>
        <taxon>Bacteria</taxon>
        <taxon>Bacillati</taxon>
        <taxon>Actinomycetota</taxon>
        <taxon>Actinomycetes</taxon>
        <taxon>Kitasatosporales</taxon>
        <taxon>Streptomycetaceae</taxon>
        <taxon>Streptomyces</taxon>
    </lineage>
</organism>
<dbReference type="AlphaFoldDB" id="A0A160NVU0"/>
<keyword evidence="3" id="KW-1185">Reference proteome</keyword>
<dbReference type="KEGG" id="slau:SLA_0837"/>
<evidence type="ECO:0000313" key="2">
    <source>
        <dbReference type="EMBL" id="BAU81791.1"/>
    </source>
</evidence>
<evidence type="ECO:0000256" key="1">
    <source>
        <dbReference type="SAM" id="MobiDB-lite"/>
    </source>
</evidence>
<dbReference type="Proteomes" id="UP000217676">
    <property type="component" value="Chromosome"/>
</dbReference>
<name>A0A160NVU0_STRLU</name>